<dbReference type="AlphaFoldDB" id="M0ABQ7"/>
<dbReference type="PANTHER" id="PTHR35797">
    <property type="entry name" value="PROTEASE-RELATED"/>
    <property type="match status" value="1"/>
</dbReference>
<comment type="caution">
    <text evidence="3">The sequence shown here is derived from an EMBL/GenBank/DDBJ whole genome shotgun (WGS) entry which is preliminary data.</text>
</comment>
<feature type="transmembrane region" description="Helical" evidence="1">
    <location>
        <begin position="190"/>
        <end position="208"/>
    </location>
</feature>
<keyword evidence="1" id="KW-0812">Transmembrane</keyword>
<protein>
    <recommendedName>
        <fullName evidence="2">CAAX prenyl protease 2/Lysostaphin resistance protein A-like domain-containing protein</fullName>
    </recommendedName>
</protein>
<keyword evidence="4" id="KW-1185">Reference proteome</keyword>
<feature type="transmembrane region" description="Helical" evidence="1">
    <location>
        <begin position="162"/>
        <end position="183"/>
    </location>
</feature>
<sequence>MLVFTLFLPFLIFGLATNTYLFPRTPVTVLAAICPAIAAVILVYKTDGTAAVTSLLGRSVDYKQIRPTIWYIPVVLLLPGVVVVRYGLMQLLGLPHSLPQFSVVSTLLFFGVFVIFALGEELGWMGYVIDPMQERWGALRASIFLGVIWAILHIPLHLGHSTLVIALASLHLVGVRVVLVWLYNNTRNSVFAVVVCHAILNVMFTLFPRNSFDAWLIDTLLIAGLALALSLIWDSRTLASTRLPGWMERLGNRQQES</sequence>
<dbReference type="GO" id="GO:0004175">
    <property type="term" value="F:endopeptidase activity"/>
    <property type="evidence" value="ECO:0007669"/>
    <property type="project" value="UniProtKB-ARBA"/>
</dbReference>
<feature type="transmembrane region" description="Helical" evidence="1">
    <location>
        <begin position="68"/>
        <end position="88"/>
    </location>
</feature>
<evidence type="ECO:0000313" key="3">
    <source>
        <dbReference type="EMBL" id="ELY94788.1"/>
    </source>
</evidence>
<keyword evidence="1" id="KW-0472">Membrane</keyword>
<evidence type="ECO:0000259" key="2">
    <source>
        <dbReference type="Pfam" id="PF02517"/>
    </source>
</evidence>
<name>M0ABQ7_9EURY</name>
<feature type="transmembrane region" description="Helical" evidence="1">
    <location>
        <begin position="26"/>
        <end position="44"/>
    </location>
</feature>
<organism evidence="3 4">
    <name type="scientific">Natrialba taiwanensis DSM 12281</name>
    <dbReference type="NCBI Taxonomy" id="1230458"/>
    <lineage>
        <taxon>Archaea</taxon>
        <taxon>Methanobacteriati</taxon>
        <taxon>Methanobacteriota</taxon>
        <taxon>Stenosarchaea group</taxon>
        <taxon>Halobacteria</taxon>
        <taxon>Halobacteriales</taxon>
        <taxon>Natrialbaceae</taxon>
        <taxon>Natrialba</taxon>
    </lineage>
</organism>
<dbReference type="Pfam" id="PF02517">
    <property type="entry name" value="Rce1-like"/>
    <property type="match status" value="1"/>
</dbReference>
<dbReference type="PANTHER" id="PTHR35797:SF1">
    <property type="entry name" value="PROTEASE"/>
    <property type="match status" value="1"/>
</dbReference>
<feature type="transmembrane region" description="Helical" evidence="1">
    <location>
        <begin position="138"/>
        <end position="156"/>
    </location>
</feature>
<feature type="transmembrane region" description="Helical" evidence="1">
    <location>
        <begin position="100"/>
        <end position="118"/>
    </location>
</feature>
<evidence type="ECO:0000256" key="1">
    <source>
        <dbReference type="SAM" id="Phobius"/>
    </source>
</evidence>
<proteinExistence type="predicted"/>
<dbReference type="GO" id="GO:0080120">
    <property type="term" value="P:CAAX-box protein maturation"/>
    <property type="evidence" value="ECO:0007669"/>
    <property type="project" value="UniProtKB-ARBA"/>
</dbReference>
<feature type="transmembrane region" description="Helical" evidence="1">
    <location>
        <begin position="214"/>
        <end position="233"/>
    </location>
</feature>
<evidence type="ECO:0000313" key="4">
    <source>
        <dbReference type="Proteomes" id="UP000011648"/>
    </source>
</evidence>
<dbReference type="Proteomes" id="UP000011648">
    <property type="component" value="Unassembled WGS sequence"/>
</dbReference>
<gene>
    <name evidence="3" type="ORF">C484_05547</name>
</gene>
<keyword evidence="1" id="KW-1133">Transmembrane helix</keyword>
<dbReference type="InterPro" id="IPR042150">
    <property type="entry name" value="MmRce1-like"/>
</dbReference>
<reference evidence="3 4" key="1">
    <citation type="journal article" date="2014" name="PLoS Genet.">
        <title>Phylogenetically driven sequencing of extremely halophilic archaea reveals strategies for static and dynamic osmo-response.</title>
        <authorList>
            <person name="Becker E.A."/>
            <person name="Seitzer P.M."/>
            <person name="Tritt A."/>
            <person name="Larsen D."/>
            <person name="Krusor M."/>
            <person name="Yao A.I."/>
            <person name="Wu D."/>
            <person name="Madern D."/>
            <person name="Eisen J.A."/>
            <person name="Darling A.E."/>
            <person name="Facciotti M.T."/>
        </authorList>
    </citation>
    <scope>NUCLEOTIDE SEQUENCE [LARGE SCALE GENOMIC DNA]</scope>
    <source>
        <strain evidence="3 4">DSM 12281</strain>
    </source>
</reference>
<dbReference type="STRING" id="1230458.C484_05547"/>
<dbReference type="InterPro" id="IPR003675">
    <property type="entry name" value="Rce1/LyrA-like_dom"/>
</dbReference>
<accession>M0ABQ7</accession>
<dbReference type="EMBL" id="AOIL01000016">
    <property type="protein sequence ID" value="ELY94788.1"/>
    <property type="molecule type" value="Genomic_DNA"/>
</dbReference>
<feature type="domain" description="CAAX prenyl protease 2/Lysostaphin resistance protein A-like" evidence="2">
    <location>
        <begin position="106"/>
        <end position="203"/>
    </location>
</feature>